<keyword evidence="8" id="KW-1185">Reference proteome</keyword>
<feature type="domain" description="Carboxylesterase type B" evidence="7">
    <location>
        <begin position="10"/>
        <end position="535"/>
    </location>
</feature>
<dbReference type="PROSITE" id="PS00122">
    <property type="entry name" value="CARBOXYLESTERASE_B_1"/>
    <property type="match status" value="1"/>
</dbReference>
<dbReference type="Gene3D" id="3.40.50.1820">
    <property type="entry name" value="alpha/beta hydrolase"/>
    <property type="match status" value="1"/>
</dbReference>
<dbReference type="InterPro" id="IPR050309">
    <property type="entry name" value="Type-B_Carboxylest/Lipase"/>
</dbReference>
<dbReference type="GeneID" id="114243721"/>
<dbReference type="EC" id="3.1.1.-" evidence="6"/>
<name>A0A6J2JN45_BOMMA</name>
<dbReference type="AlphaFoldDB" id="A0A6J2JN45"/>
<evidence type="ECO:0000256" key="6">
    <source>
        <dbReference type="RuleBase" id="RU361235"/>
    </source>
</evidence>
<dbReference type="RefSeq" id="XP_028031116.1">
    <property type="nucleotide sequence ID" value="XM_028175315.1"/>
</dbReference>
<evidence type="ECO:0000259" key="7">
    <source>
        <dbReference type="Pfam" id="PF00135"/>
    </source>
</evidence>
<evidence type="ECO:0000256" key="3">
    <source>
        <dbReference type="ARBA" id="ARBA00022801"/>
    </source>
</evidence>
<dbReference type="KEGG" id="bman:114243721"/>
<proteinExistence type="inferred from homology"/>
<accession>A0A6J2JN45</accession>
<evidence type="ECO:0000313" key="8">
    <source>
        <dbReference type="Proteomes" id="UP000504629"/>
    </source>
</evidence>
<organism evidence="8 9">
    <name type="scientific">Bombyx mandarina</name>
    <name type="common">Wild silk moth</name>
    <name type="synonym">Wild silkworm</name>
    <dbReference type="NCBI Taxonomy" id="7092"/>
    <lineage>
        <taxon>Eukaryota</taxon>
        <taxon>Metazoa</taxon>
        <taxon>Ecdysozoa</taxon>
        <taxon>Arthropoda</taxon>
        <taxon>Hexapoda</taxon>
        <taxon>Insecta</taxon>
        <taxon>Pterygota</taxon>
        <taxon>Neoptera</taxon>
        <taxon>Endopterygota</taxon>
        <taxon>Lepidoptera</taxon>
        <taxon>Glossata</taxon>
        <taxon>Ditrysia</taxon>
        <taxon>Bombycoidea</taxon>
        <taxon>Bombycidae</taxon>
        <taxon>Bombycinae</taxon>
        <taxon>Bombyx</taxon>
    </lineage>
</organism>
<dbReference type="PANTHER" id="PTHR11559">
    <property type="entry name" value="CARBOXYLESTERASE"/>
    <property type="match status" value="1"/>
</dbReference>
<dbReference type="InterPro" id="IPR029058">
    <property type="entry name" value="AB_hydrolase_fold"/>
</dbReference>
<evidence type="ECO:0000256" key="1">
    <source>
        <dbReference type="ARBA" id="ARBA00005964"/>
    </source>
</evidence>
<dbReference type="GO" id="GO:0052689">
    <property type="term" value="F:carboxylic ester hydrolase activity"/>
    <property type="evidence" value="ECO:0007669"/>
    <property type="project" value="UniProtKB-KW"/>
</dbReference>
<gene>
    <name evidence="9" type="primary">LOC114243721</name>
</gene>
<protein>
    <recommendedName>
        <fullName evidence="6">Carboxylic ester hydrolase</fullName>
        <ecNumber evidence="6">3.1.1.-</ecNumber>
    </recommendedName>
</protein>
<evidence type="ECO:0000313" key="9">
    <source>
        <dbReference type="RefSeq" id="XP_028031116.1"/>
    </source>
</evidence>
<dbReference type="InterPro" id="IPR002018">
    <property type="entry name" value="CarbesteraseB"/>
</dbReference>
<sequence>MTAKSEKTKLKVETKEGPIYGYKETTNEGTYCKFKGIPYAKPPVGHLRFLPPLPATPWTNEKDCTQDPPMALTWSFKYEHIIGSEDCLYIEVSTPTLKPKKLMPVMFWIGSYGFSFNMDYLYDTSLINNQDVVFVTCGFRLGAFGFLSINDFTAPGNCGLKDVVLALKWVQRNVDTFGGDPNNVTIFGNSSGGVMVHFMMFSPMATGLFHKAIIQSACVLNNWSLANQPTQPVKELAKLLGINKTCYIEIIDELRLKPANEIVIACRKMDVEFCIVQDNNIMDAVFKPCIEVEFEGQPAFLSKRPIFLIKSGNYNKVPIIIGSNNIEGAVIQFVKDDFYDFEKYNKNVSLLVPKSLAGEDPQSKNIGNKLLKFYLGGDELLREDTRAQYLQLISDYYFLYHVNKTVRLHSQYSHEYPIYYYLLTYAGEWCVPESLNFFNSLGHCAEIPFVFGIKVPGKLNEAVCKGSRDSIKTRSRVVKMWTNFAKYGNPTPASDDPLLQITWDPVQSSEKLNYLSIGSELTKGRNPFLERMQFWDQLYENHTFLRAQVYFNDLGVSW</sequence>
<evidence type="ECO:0000256" key="5">
    <source>
        <dbReference type="ARBA" id="ARBA00023180"/>
    </source>
</evidence>
<comment type="similarity">
    <text evidence="1 6">Belongs to the type-B carboxylesterase/lipase family.</text>
</comment>
<keyword evidence="3 6" id="KW-0378">Hydrolase</keyword>
<dbReference type="SUPFAM" id="SSF53474">
    <property type="entry name" value="alpha/beta-Hydrolases"/>
    <property type="match status" value="1"/>
</dbReference>
<dbReference type="InterPro" id="IPR019826">
    <property type="entry name" value="Carboxylesterase_B_AS"/>
</dbReference>
<keyword evidence="2" id="KW-0719">Serine esterase</keyword>
<dbReference type="OrthoDB" id="19653at2759"/>
<evidence type="ECO:0000256" key="4">
    <source>
        <dbReference type="ARBA" id="ARBA00023157"/>
    </source>
</evidence>
<dbReference type="Pfam" id="PF00135">
    <property type="entry name" value="COesterase"/>
    <property type="match status" value="1"/>
</dbReference>
<keyword evidence="5" id="KW-0325">Glycoprotein</keyword>
<dbReference type="Proteomes" id="UP000504629">
    <property type="component" value="Unplaced"/>
</dbReference>
<evidence type="ECO:0000256" key="2">
    <source>
        <dbReference type="ARBA" id="ARBA00022487"/>
    </source>
</evidence>
<keyword evidence="4" id="KW-1015">Disulfide bond</keyword>
<reference evidence="9" key="1">
    <citation type="submission" date="2025-08" db="UniProtKB">
        <authorList>
            <consortium name="RefSeq"/>
        </authorList>
    </citation>
    <scope>IDENTIFICATION</scope>
    <source>
        <tissue evidence="9">Silk gland</tissue>
    </source>
</reference>